<evidence type="ECO:0000256" key="1">
    <source>
        <dbReference type="ARBA" id="ARBA00022801"/>
    </source>
</evidence>
<dbReference type="Proteomes" id="UP000215188">
    <property type="component" value="Unassembled WGS sequence"/>
</dbReference>
<dbReference type="InterPro" id="IPR050698">
    <property type="entry name" value="MBL"/>
</dbReference>
<dbReference type="InterPro" id="IPR036866">
    <property type="entry name" value="RibonucZ/Hydroxyglut_hydro"/>
</dbReference>
<proteinExistence type="predicted"/>
<evidence type="ECO:0000313" key="4">
    <source>
        <dbReference type="EMBL" id="OXL16371.1"/>
    </source>
</evidence>
<organism evidence="4 5">
    <name type="scientific">Polynucleobacter cosmopolitanus</name>
    <dbReference type="NCBI Taxonomy" id="351345"/>
    <lineage>
        <taxon>Bacteria</taxon>
        <taxon>Pseudomonadati</taxon>
        <taxon>Pseudomonadota</taxon>
        <taxon>Betaproteobacteria</taxon>
        <taxon>Burkholderiales</taxon>
        <taxon>Burkholderiaceae</taxon>
        <taxon>Polynucleobacter</taxon>
    </lineage>
</organism>
<evidence type="ECO:0000259" key="2">
    <source>
        <dbReference type="SMART" id="SM00849"/>
    </source>
</evidence>
<accession>A0A229FWI9</accession>
<dbReference type="Pfam" id="PF10996">
    <property type="entry name" value="Beta-Casp"/>
    <property type="match status" value="1"/>
</dbReference>
<keyword evidence="1 4" id="KW-0378">Hydrolase</keyword>
<dbReference type="PANTHER" id="PTHR11203:SF37">
    <property type="entry name" value="INTEGRATOR COMPLEX SUBUNIT 11"/>
    <property type="match status" value="1"/>
</dbReference>
<dbReference type="OrthoDB" id="9803916at2"/>
<dbReference type="InterPro" id="IPR022712">
    <property type="entry name" value="Beta_Casp"/>
</dbReference>
<name>A0A229FWI9_9BURK</name>
<comment type="caution">
    <text evidence="4">The sequence shown here is derived from an EMBL/GenBank/DDBJ whole genome shotgun (WGS) entry which is preliminary data.</text>
</comment>
<gene>
    <name evidence="4" type="ORF">AOC33_04725</name>
</gene>
<evidence type="ECO:0000313" key="5">
    <source>
        <dbReference type="Proteomes" id="UP000215188"/>
    </source>
</evidence>
<dbReference type="AlphaFoldDB" id="A0A229FWI9"/>
<dbReference type="SMART" id="SM00849">
    <property type="entry name" value="Lactamase_B"/>
    <property type="match status" value="1"/>
</dbReference>
<dbReference type="Gene3D" id="3.60.15.10">
    <property type="entry name" value="Ribonuclease Z/Hydroxyacylglutathione hydrolase-like"/>
    <property type="match status" value="1"/>
</dbReference>
<feature type="domain" description="Metallo-beta-lactamase" evidence="2">
    <location>
        <begin position="17"/>
        <end position="239"/>
    </location>
</feature>
<dbReference type="CDD" id="cd16295">
    <property type="entry name" value="TTHA0252-CPSF-like_MBL-fold"/>
    <property type="match status" value="1"/>
</dbReference>
<dbReference type="SMART" id="SM01027">
    <property type="entry name" value="Beta-Casp"/>
    <property type="match status" value="1"/>
</dbReference>
<dbReference type="PANTHER" id="PTHR11203">
    <property type="entry name" value="CLEAVAGE AND POLYADENYLATION SPECIFICITY FACTOR FAMILY MEMBER"/>
    <property type="match status" value="1"/>
</dbReference>
<keyword evidence="5" id="KW-1185">Reference proteome</keyword>
<reference evidence="4 5" key="1">
    <citation type="submission" date="2017-06" db="EMBL/GenBank/DDBJ databases">
        <title>Reclassification of a Polynucleobacter cosmopolitanus strain isolated from tropical Lake Victoria as Polynucleobacter victoriensis comb. nov.</title>
        <authorList>
            <person name="Hahn M.W."/>
        </authorList>
    </citation>
    <scope>NUCLEOTIDE SEQUENCE [LARGE SCALE GENOMIC DNA]</scope>
    <source>
        <strain evidence="4 5">MWH-MoIso2</strain>
    </source>
</reference>
<dbReference type="InterPro" id="IPR001279">
    <property type="entry name" value="Metallo-B-lactamas"/>
</dbReference>
<dbReference type="SUPFAM" id="SSF56281">
    <property type="entry name" value="Metallo-hydrolase/oxidoreductase"/>
    <property type="match status" value="1"/>
</dbReference>
<feature type="domain" description="Beta-Casp" evidence="3">
    <location>
        <begin position="259"/>
        <end position="384"/>
    </location>
</feature>
<dbReference type="InterPro" id="IPR011108">
    <property type="entry name" value="RMMBL"/>
</dbReference>
<dbReference type="EMBL" id="NJGG01000001">
    <property type="protein sequence ID" value="OXL16371.1"/>
    <property type="molecule type" value="Genomic_DNA"/>
</dbReference>
<dbReference type="Pfam" id="PF00753">
    <property type="entry name" value="Lactamase_B"/>
    <property type="match status" value="1"/>
</dbReference>
<evidence type="ECO:0000259" key="3">
    <source>
        <dbReference type="SMART" id="SM01027"/>
    </source>
</evidence>
<dbReference type="GO" id="GO:0016787">
    <property type="term" value="F:hydrolase activity"/>
    <property type="evidence" value="ECO:0007669"/>
    <property type="project" value="UniProtKB-KW"/>
</dbReference>
<protein>
    <submittedName>
        <fullName evidence="4">MBL fold hydrolase</fullName>
    </submittedName>
</protein>
<sequence length="470" mass="52112">MHIKFFGAAGEVTGSRHYLEGEIKGKKFCFMIDYGMFQGGRDADEKNLEELPFNPADLDFVILTHAHIDHSGLLPRLCAQGFKGTIYCTKATKALLNILLLDSAHIQESDFSRAERKQKLGKWHGDLPQVLYSVKQANECLSQLKAYDYGQVFEPIDGIQAHFRNAGHILGSAIAVIDVEQEDKKKRVVASGDLGMFGQPLMPDPDLIESADILLVESTYGDRLHRTLDDTKDELVTVISETMKHGGNIVMPAFAVGRAQEILLMLIELVRQKRLPHLNIWLDSPMATAATHLTENYFDELDEQAQDTLEWFSKNHQAVDLKFVADVEESKALNRIKGGAIIISASGMCEAGRVVHHLNWNLPHSQNAIIITGFQAMGTLGRRLVDKVNPVKVLGKEVFVKASVHTIGGLSAHADQAGLLRWLKGFKSAPSKVFVIHGESHASSNFAAVIKQELHWENVIIPQKGDLFPC</sequence>
<dbReference type="GO" id="GO:0004521">
    <property type="term" value="F:RNA endonuclease activity"/>
    <property type="evidence" value="ECO:0007669"/>
    <property type="project" value="TreeGrafter"/>
</dbReference>
<dbReference type="Pfam" id="PF07521">
    <property type="entry name" value="RMMBL"/>
    <property type="match status" value="1"/>
</dbReference>
<dbReference type="Gene3D" id="3.40.50.10890">
    <property type="match status" value="1"/>
</dbReference>
<dbReference type="RefSeq" id="WP_089515397.1">
    <property type="nucleotide sequence ID" value="NZ_NJGG01000001.1"/>
</dbReference>